<protein>
    <submittedName>
        <fullName evidence="2">Uncharacterized protein</fullName>
    </submittedName>
</protein>
<organism evidence="2 3">
    <name type="scientific">Macrolepiota fuliginosa MF-IS2</name>
    <dbReference type="NCBI Taxonomy" id="1400762"/>
    <lineage>
        <taxon>Eukaryota</taxon>
        <taxon>Fungi</taxon>
        <taxon>Dikarya</taxon>
        <taxon>Basidiomycota</taxon>
        <taxon>Agaricomycotina</taxon>
        <taxon>Agaricomycetes</taxon>
        <taxon>Agaricomycetidae</taxon>
        <taxon>Agaricales</taxon>
        <taxon>Agaricineae</taxon>
        <taxon>Agaricaceae</taxon>
        <taxon>Macrolepiota</taxon>
    </lineage>
</organism>
<gene>
    <name evidence="2" type="ORF">P691DRAFT_802555</name>
</gene>
<feature type="compositionally biased region" description="Polar residues" evidence="1">
    <location>
        <begin position="655"/>
        <end position="671"/>
    </location>
</feature>
<comment type="caution">
    <text evidence="2">The sequence shown here is derived from an EMBL/GenBank/DDBJ whole genome shotgun (WGS) entry which is preliminary data.</text>
</comment>
<dbReference type="EMBL" id="MU151203">
    <property type="protein sequence ID" value="KAF9447366.1"/>
    <property type="molecule type" value="Genomic_DNA"/>
</dbReference>
<reference evidence="2" key="1">
    <citation type="submission" date="2020-11" db="EMBL/GenBank/DDBJ databases">
        <authorList>
            <consortium name="DOE Joint Genome Institute"/>
            <person name="Ahrendt S."/>
            <person name="Riley R."/>
            <person name="Andreopoulos W."/>
            <person name="Labutti K."/>
            <person name="Pangilinan J."/>
            <person name="Ruiz-Duenas F.J."/>
            <person name="Barrasa J.M."/>
            <person name="Sanchez-Garcia M."/>
            <person name="Camarero S."/>
            <person name="Miyauchi S."/>
            <person name="Serrano A."/>
            <person name="Linde D."/>
            <person name="Babiker R."/>
            <person name="Drula E."/>
            <person name="Ayuso-Fernandez I."/>
            <person name="Pacheco R."/>
            <person name="Padilla G."/>
            <person name="Ferreira P."/>
            <person name="Barriuso J."/>
            <person name="Kellner H."/>
            <person name="Castanera R."/>
            <person name="Alfaro M."/>
            <person name="Ramirez L."/>
            <person name="Pisabarro A.G."/>
            <person name="Kuo A."/>
            <person name="Tritt A."/>
            <person name="Lipzen A."/>
            <person name="He G."/>
            <person name="Yan M."/>
            <person name="Ng V."/>
            <person name="Cullen D."/>
            <person name="Martin F."/>
            <person name="Rosso M.-N."/>
            <person name="Henrissat B."/>
            <person name="Hibbett D."/>
            <person name="Martinez A.T."/>
            <person name="Grigoriev I.V."/>
        </authorList>
    </citation>
    <scope>NUCLEOTIDE SEQUENCE</scope>
    <source>
        <strain evidence="2">MF-IS2</strain>
    </source>
</reference>
<feature type="region of interest" description="Disordered" evidence="1">
    <location>
        <begin position="515"/>
        <end position="541"/>
    </location>
</feature>
<feature type="compositionally biased region" description="Polar residues" evidence="1">
    <location>
        <begin position="750"/>
        <end position="774"/>
    </location>
</feature>
<evidence type="ECO:0000256" key="1">
    <source>
        <dbReference type="SAM" id="MobiDB-lite"/>
    </source>
</evidence>
<feature type="compositionally biased region" description="Polar residues" evidence="1">
    <location>
        <begin position="832"/>
        <end position="854"/>
    </location>
</feature>
<feature type="compositionally biased region" description="Polar residues" evidence="1">
    <location>
        <begin position="104"/>
        <end position="115"/>
    </location>
</feature>
<feature type="region of interest" description="Disordered" evidence="1">
    <location>
        <begin position="77"/>
        <end position="242"/>
    </location>
</feature>
<feature type="compositionally biased region" description="Low complexity" evidence="1">
    <location>
        <begin position="476"/>
        <end position="490"/>
    </location>
</feature>
<feature type="compositionally biased region" description="Polar residues" evidence="1">
    <location>
        <begin position="345"/>
        <end position="390"/>
    </location>
</feature>
<feature type="region of interest" description="Disordered" evidence="1">
    <location>
        <begin position="685"/>
        <end position="774"/>
    </location>
</feature>
<feature type="compositionally biased region" description="Low complexity" evidence="1">
    <location>
        <begin position="515"/>
        <end position="531"/>
    </location>
</feature>
<evidence type="ECO:0000313" key="3">
    <source>
        <dbReference type="Proteomes" id="UP000807342"/>
    </source>
</evidence>
<feature type="region of interest" description="Disordered" evidence="1">
    <location>
        <begin position="874"/>
        <end position="904"/>
    </location>
</feature>
<keyword evidence="3" id="KW-1185">Reference proteome</keyword>
<feature type="region of interest" description="Disordered" evidence="1">
    <location>
        <begin position="618"/>
        <end position="671"/>
    </location>
</feature>
<proteinExistence type="predicted"/>
<feature type="compositionally biased region" description="Low complexity" evidence="1">
    <location>
        <begin position="876"/>
        <end position="893"/>
    </location>
</feature>
<feature type="compositionally biased region" description="Polar residues" evidence="1">
    <location>
        <begin position="685"/>
        <end position="698"/>
    </location>
</feature>
<name>A0A9P6C0H9_9AGAR</name>
<dbReference type="Proteomes" id="UP000807342">
    <property type="component" value="Unassembled WGS sequence"/>
</dbReference>
<accession>A0A9P6C0H9</accession>
<feature type="compositionally biased region" description="Low complexity" evidence="1">
    <location>
        <begin position="804"/>
        <end position="824"/>
    </location>
</feature>
<dbReference type="OrthoDB" id="10689374at2759"/>
<feature type="compositionally biased region" description="Low complexity" evidence="1">
    <location>
        <begin position="77"/>
        <end position="88"/>
    </location>
</feature>
<dbReference type="AlphaFoldDB" id="A0A9P6C0H9"/>
<feature type="compositionally biased region" description="Polar residues" evidence="1">
    <location>
        <begin position="153"/>
        <end position="168"/>
    </location>
</feature>
<sequence>MSELNDLRNKVGQYETELEDLRPLSSHVKQYEHELRKLRQELDYYAYPSSTMRDNPLPQPPAPVEFDFTLSATMKSGSLSSTSSALPAHVAAARGSGSDAPYTNGYTSGRDTSPNPIYAPRKSKGKEREPGPSYNLNTSSSALSSHLDTSTTPTSANPYTSYNTNPSSEEVLPGASPRRRVVPSSKSKPSHLPNPTHTMDPKLVSGARPDLPTPPTPEHRLVAFDPSLSQSQRGGRAGADPARDYADPYTFAAAYVTEYAAGYGAGYQLAEYTPGQAAVVVESGSAQGQGNGQARRRQHDAPLVENVVAYVNGHTSGYTHGPGNDDRWERRDTGLGLENALGVSLSPSDTGTAPTVRSSQLSKDGNSQTFNYDTSSMTSGDSASLVLSTSSRDEGNAYPSRRAARDSDSQSSSKTQTTGYLTDTATVSSFNTGLSRATEDSMLSRNPSSRQQQSRRNGDQRTLQSVLGLGPPPNLGPNGVGAAANGNSSSTSGRANRHNSMPVQSMFTSVIGPTTATATAPQPQPTSAPAAITGDDQSVRTSLSASSWGTINTHSAPLLPWQSTGSSLNLPLRSFAPGAGLPFSGQGAGFETDLAGVVQGLEDFGPFVPEGMVVHHTGSGENTGRSRARANIGNGGDSGNGAFPVRESDEERTPMSRSTRTLASVSSVGATNGSGVTYMMDMLSAQTSSQPQAQVSSGNRDRERERDSDRDRERPRDRDRARSRDRRRQSHPASLVPTDTGEGIRHAQMMSDSEYNPSRQQRTRQNTPGATHTNAQQTNQLWFMNPAAVPTSSYTQPIMSQSVSASRPQTQAQSQQQPQGQSQSRRPHRRVSVSTVPAPINTQHTGSQSQSIVPNTAPIHASATWSEAGYYTDGPNSAAHHNNHNNHNSNHSNGGALTSPTLFNSDSSTNALGLDGLSDPRPLQITAPTPIVSSRSFLRSFSYDNF</sequence>
<feature type="region of interest" description="Disordered" evidence="1">
    <location>
        <begin position="798"/>
        <end position="854"/>
    </location>
</feature>
<feature type="compositionally biased region" description="Basic and acidic residues" evidence="1">
    <location>
        <begin position="699"/>
        <end position="722"/>
    </location>
</feature>
<evidence type="ECO:0000313" key="2">
    <source>
        <dbReference type="EMBL" id="KAF9447366.1"/>
    </source>
</evidence>
<feature type="compositionally biased region" description="Low complexity" evidence="1">
    <location>
        <begin position="133"/>
        <end position="152"/>
    </location>
</feature>
<feature type="compositionally biased region" description="Polar residues" evidence="1">
    <location>
        <begin position="895"/>
        <end position="904"/>
    </location>
</feature>
<feature type="compositionally biased region" description="Polar residues" evidence="1">
    <location>
        <begin position="414"/>
        <end position="447"/>
    </location>
</feature>
<feature type="region of interest" description="Disordered" evidence="1">
    <location>
        <begin position="340"/>
        <end position="499"/>
    </location>
</feature>